<dbReference type="Gene3D" id="2.40.70.10">
    <property type="entry name" value="Acid Proteases"/>
    <property type="match status" value="1"/>
</dbReference>
<dbReference type="OrthoDB" id="1939491at2759"/>
<feature type="region of interest" description="Disordered" evidence="1">
    <location>
        <begin position="1"/>
        <end position="53"/>
    </location>
</feature>
<name>A0A8J4RVT0_9ROSI</name>
<evidence type="ECO:0000256" key="1">
    <source>
        <dbReference type="SAM" id="MobiDB-lite"/>
    </source>
</evidence>
<keyword evidence="3" id="KW-1185">Reference proteome</keyword>
<dbReference type="InterPro" id="IPR021109">
    <property type="entry name" value="Peptidase_aspartic_dom_sf"/>
</dbReference>
<sequence>MSAADALVDYKYNKSSGDDEKRKSKDKGKDKQKKDGKKNKDNPHRARDCPKREKLNIVVAKDERGQFDEEVPSRVKPLQLLNALSVGGNSKGLSYVQVEMNENGAEAMLNIGATYNFVGECMVQQLGLKVSKCPSTIKAVNSEAKPVFGIAFSVRFKVGEWTGKLNFLIMKLDDFDVILGDEFFVATKITLLPFIGVILIFDEKQPCYVLAKCVTGNNKTSEGKEAMVLAMQFEHRPKKGEMTYLAAMIEVKIKESSKLDATYLKLVQDVTAGLVRRYWLEDGLLYAKGGKLFVPSRKIRRELLKETHDPQWARHPGFPSLTTDAQFRNSNLRIWSEEFWLLVGSI</sequence>
<dbReference type="AlphaFoldDB" id="A0A8J4RVT0"/>
<protein>
    <submittedName>
        <fullName evidence="2">Uncharacterized protein</fullName>
    </submittedName>
</protein>
<dbReference type="EMBL" id="JRKL02000094">
    <property type="protein sequence ID" value="KAF3975229.1"/>
    <property type="molecule type" value="Genomic_DNA"/>
</dbReference>
<accession>A0A8J4RVT0</accession>
<evidence type="ECO:0000313" key="3">
    <source>
        <dbReference type="Proteomes" id="UP000737018"/>
    </source>
</evidence>
<dbReference type="Proteomes" id="UP000737018">
    <property type="component" value="Unassembled WGS sequence"/>
</dbReference>
<gene>
    <name evidence="2" type="ORF">CMV_001501</name>
</gene>
<proteinExistence type="predicted"/>
<reference evidence="2" key="1">
    <citation type="submission" date="2020-03" db="EMBL/GenBank/DDBJ databases">
        <title>Castanea mollissima Vanexum genome sequencing.</title>
        <authorList>
            <person name="Staton M."/>
        </authorList>
    </citation>
    <scope>NUCLEOTIDE SEQUENCE</scope>
    <source>
        <tissue evidence="2">Leaf</tissue>
    </source>
</reference>
<organism evidence="2 3">
    <name type="scientific">Castanea mollissima</name>
    <name type="common">Chinese chestnut</name>
    <dbReference type="NCBI Taxonomy" id="60419"/>
    <lineage>
        <taxon>Eukaryota</taxon>
        <taxon>Viridiplantae</taxon>
        <taxon>Streptophyta</taxon>
        <taxon>Embryophyta</taxon>
        <taxon>Tracheophyta</taxon>
        <taxon>Spermatophyta</taxon>
        <taxon>Magnoliopsida</taxon>
        <taxon>eudicotyledons</taxon>
        <taxon>Gunneridae</taxon>
        <taxon>Pentapetalae</taxon>
        <taxon>rosids</taxon>
        <taxon>fabids</taxon>
        <taxon>Fagales</taxon>
        <taxon>Fagaceae</taxon>
        <taxon>Castanea</taxon>
    </lineage>
</organism>
<comment type="caution">
    <text evidence="2">The sequence shown here is derived from an EMBL/GenBank/DDBJ whole genome shotgun (WGS) entry which is preliminary data.</text>
</comment>
<evidence type="ECO:0000313" key="2">
    <source>
        <dbReference type="EMBL" id="KAF3975229.1"/>
    </source>
</evidence>
<feature type="compositionally biased region" description="Basic and acidic residues" evidence="1">
    <location>
        <begin position="16"/>
        <end position="53"/>
    </location>
</feature>
<dbReference type="CDD" id="cd00303">
    <property type="entry name" value="retropepsin_like"/>
    <property type="match status" value="1"/>
</dbReference>